<protein>
    <submittedName>
        <fullName evidence="2">Sodium:glutamate symporter</fullName>
    </submittedName>
</protein>
<evidence type="ECO:0000313" key="2">
    <source>
        <dbReference type="EMBL" id="GGM30436.1"/>
    </source>
</evidence>
<keyword evidence="1" id="KW-1133">Transmembrane helix</keyword>
<dbReference type="EMBL" id="BMLG01000006">
    <property type="protein sequence ID" value="GGM30436.1"/>
    <property type="molecule type" value="Genomic_DNA"/>
</dbReference>
<dbReference type="GO" id="GO:0015813">
    <property type="term" value="P:L-glutamate transmembrane transport"/>
    <property type="evidence" value="ECO:0007669"/>
    <property type="project" value="InterPro"/>
</dbReference>
<gene>
    <name evidence="2" type="ORF">GCM10011351_15730</name>
</gene>
<keyword evidence="3" id="KW-1185">Reference proteome</keyword>
<dbReference type="PANTHER" id="PTHR36178:SF1">
    <property type="entry name" value="SODIUM_GLUTAMATE SYMPORTER"/>
    <property type="match status" value="1"/>
</dbReference>
<sequence length="465" mass="50623">MEFQPFLIALFFLSLLILIGKWLKIKLTIFQNYFIPTSIIAGFIGLILGPQVLGTYGPSNLPFLEDGLFTAETIRIWRTMPEILITIIFAALFLGKSIPNIKEIWIKAGPQVSYGQTVAWGQYVVGIILSLVVLTPFLGLPPAAGALIEISFEGGPGTAAGLASTFESINFSEGADLSLGLATIGVLSGVITGVIAINWGVRNNKTSYAKPPSELSSEEKQGIITNEDTASAGSLTTFSQSVESLTIHTAFIAFAIGVGMLIQIILVQTEELIWGSLFNVYIIEYVPLFPMAMLGGIITQVLSTKVFKYNIINRRLIERLQGLSLDLLIVTAVSTLSLTVISEHIVAFLIIAVTGIAWNITAFVLLAPRMIPSYWFERGVVDLGQSMGMTTTSLLLLQIVDPERKTPTFESFGYKQLLFEPIVGGGLFTASSLPLLVQFGPYPVLIITGVLFVFWLIVGLRQWGY</sequence>
<dbReference type="GO" id="GO:0015501">
    <property type="term" value="F:glutamate:sodium symporter activity"/>
    <property type="evidence" value="ECO:0007669"/>
    <property type="project" value="InterPro"/>
</dbReference>
<evidence type="ECO:0000256" key="1">
    <source>
        <dbReference type="SAM" id="Phobius"/>
    </source>
</evidence>
<name>A0A917TNF4_9BACI</name>
<proteinExistence type="predicted"/>
<feature type="transmembrane region" description="Helical" evidence="1">
    <location>
        <begin position="442"/>
        <end position="460"/>
    </location>
</feature>
<feature type="transmembrane region" description="Helical" evidence="1">
    <location>
        <begin position="177"/>
        <end position="201"/>
    </location>
</feature>
<reference evidence="2" key="2">
    <citation type="submission" date="2020-09" db="EMBL/GenBank/DDBJ databases">
        <authorList>
            <person name="Sun Q."/>
            <person name="Zhou Y."/>
        </authorList>
    </citation>
    <scope>NUCLEOTIDE SEQUENCE</scope>
    <source>
        <strain evidence="2">CGMCC 1.6333</strain>
    </source>
</reference>
<feature type="transmembrane region" description="Helical" evidence="1">
    <location>
        <begin position="76"/>
        <end position="96"/>
    </location>
</feature>
<keyword evidence="1" id="KW-0472">Membrane</keyword>
<feature type="transmembrane region" description="Helical" evidence="1">
    <location>
        <begin position="35"/>
        <end position="56"/>
    </location>
</feature>
<dbReference type="AlphaFoldDB" id="A0A917TNF4"/>
<accession>A0A917TNF4</accession>
<feature type="transmembrane region" description="Helical" evidence="1">
    <location>
        <begin position="347"/>
        <end position="368"/>
    </location>
</feature>
<evidence type="ECO:0000313" key="3">
    <source>
        <dbReference type="Proteomes" id="UP000618460"/>
    </source>
</evidence>
<dbReference type="Proteomes" id="UP000618460">
    <property type="component" value="Unassembled WGS sequence"/>
</dbReference>
<keyword evidence="1" id="KW-0812">Transmembrane</keyword>
<dbReference type="OrthoDB" id="9801557at2"/>
<feature type="transmembrane region" description="Helical" evidence="1">
    <location>
        <begin position="278"/>
        <end position="302"/>
    </location>
</feature>
<comment type="caution">
    <text evidence="2">The sequence shown here is derived from an EMBL/GenBank/DDBJ whole genome shotgun (WGS) entry which is preliminary data.</text>
</comment>
<organism evidence="2 3">
    <name type="scientific">Paraliobacillus quinghaiensis</name>
    <dbReference type="NCBI Taxonomy" id="470815"/>
    <lineage>
        <taxon>Bacteria</taxon>
        <taxon>Bacillati</taxon>
        <taxon>Bacillota</taxon>
        <taxon>Bacilli</taxon>
        <taxon>Bacillales</taxon>
        <taxon>Bacillaceae</taxon>
        <taxon>Paraliobacillus</taxon>
    </lineage>
</organism>
<feature type="transmembrane region" description="Helical" evidence="1">
    <location>
        <begin position="245"/>
        <end position="266"/>
    </location>
</feature>
<feature type="transmembrane region" description="Helical" evidence="1">
    <location>
        <begin position="117"/>
        <end position="138"/>
    </location>
</feature>
<dbReference type="RefSeq" id="WP_117154111.1">
    <property type="nucleotide sequence ID" value="NZ_BMLG01000006.1"/>
</dbReference>
<feature type="transmembrane region" description="Helical" evidence="1">
    <location>
        <begin position="6"/>
        <end position="23"/>
    </location>
</feature>
<dbReference type="Pfam" id="PF03616">
    <property type="entry name" value="Glt_symporter"/>
    <property type="match status" value="1"/>
</dbReference>
<dbReference type="InterPro" id="IPR004445">
    <property type="entry name" value="GltS"/>
</dbReference>
<dbReference type="GO" id="GO:0016020">
    <property type="term" value="C:membrane"/>
    <property type="evidence" value="ECO:0007669"/>
    <property type="project" value="InterPro"/>
</dbReference>
<reference evidence="2" key="1">
    <citation type="journal article" date="2014" name="Int. J. Syst. Evol. Microbiol.">
        <title>Complete genome sequence of Corynebacterium casei LMG S-19264T (=DSM 44701T), isolated from a smear-ripened cheese.</title>
        <authorList>
            <consortium name="US DOE Joint Genome Institute (JGI-PGF)"/>
            <person name="Walter F."/>
            <person name="Albersmeier A."/>
            <person name="Kalinowski J."/>
            <person name="Ruckert C."/>
        </authorList>
    </citation>
    <scope>NUCLEOTIDE SEQUENCE</scope>
    <source>
        <strain evidence="2">CGMCC 1.6333</strain>
    </source>
</reference>
<dbReference type="PANTHER" id="PTHR36178">
    <property type="entry name" value="SLR0625 PROTEIN"/>
    <property type="match status" value="1"/>
</dbReference>